<name>A0A6J6HBV4_9ZZZZ</name>
<dbReference type="InterPro" id="IPR012340">
    <property type="entry name" value="NA-bd_OB-fold"/>
</dbReference>
<dbReference type="Gene3D" id="3.40.50.11980">
    <property type="match status" value="1"/>
</dbReference>
<proteinExistence type="predicted"/>
<dbReference type="InterPro" id="IPR009970">
    <property type="entry name" value="HC2"/>
</dbReference>
<protein>
    <submittedName>
        <fullName evidence="3">Unannotated protein</fullName>
    </submittedName>
</protein>
<dbReference type="SMART" id="SM00316">
    <property type="entry name" value="S1"/>
    <property type="match status" value="1"/>
</dbReference>
<feature type="compositionally biased region" description="Polar residues" evidence="1">
    <location>
        <begin position="163"/>
        <end position="174"/>
    </location>
</feature>
<dbReference type="AlphaFoldDB" id="A0A6J6HBV4"/>
<dbReference type="InterPro" id="IPR003029">
    <property type="entry name" value="S1_domain"/>
</dbReference>
<dbReference type="InterPro" id="IPR021869">
    <property type="entry name" value="RNase_Zc3h12_NYN"/>
</dbReference>
<dbReference type="GO" id="GO:0030261">
    <property type="term" value="P:chromosome condensation"/>
    <property type="evidence" value="ECO:0007669"/>
    <property type="project" value="InterPro"/>
</dbReference>
<dbReference type="EMBL" id="CAEZUP010000040">
    <property type="protein sequence ID" value="CAB4610446.1"/>
    <property type="molecule type" value="Genomic_DNA"/>
</dbReference>
<dbReference type="SUPFAM" id="SSF50249">
    <property type="entry name" value="Nucleic acid-binding proteins"/>
    <property type="match status" value="1"/>
</dbReference>
<feature type="region of interest" description="Disordered" evidence="1">
    <location>
        <begin position="142"/>
        <end position="214"/>
    </location>
</feature>
<gene>
    <name evidence="3" type="ORF">UFOPK1835_01049</name>
</gene>
<dbReference type="GO" id="GO:0030527">
    <property type="term" value="F:structural constituent of chromatin"/>
    <property type="evidence" value="ECO:0007669"/>
    <property type="project" value="InterPro"/>
</dbReference>
<dbReference type="Pfam" id="PF07382">
    <property type="entry name" value="HC2"/>
    <property type="match status" value="1"/>
</dbReference>
<evidence type="ECO:0000259" key="2">
    <source>
        <dbReference type="PROSITE" id="PS50126"/>
    </source>
</evidence>
<feature type="compositionally biased region" description="Polar residues" evidence="1">
    <location>
        <begin position="198"/>
        <end position="209"/>
    </location>
</feature>
<reference evidence="3" key="1">
    <citation type="submission" date="2020-05" db="EMBL/GenBank/DDBJ databases">
        <authorList>
            <person name="Chiriac C."/>
            <person name="Salcher M."/>
            <person name="Ghai R."/>
            <person name="Kavagutti S V."/>
        </authorList>
    </citation>
    <scope>NUCLEOTIDE SEQUENCE</scope>
</reference>
<evidence type="ECO:0000313" key="3">
    <source>
        <dbReference type="EMBL" id="CAB4610446.1"/>
    </source>
</evidence>
<sequence>MIRSHVVVDGSNLATEGRTTPSLRQLDEAVKAFLAEHPVENLIVVVDATFPNRIDPSERAEYEEALLAGELLTPPAGAIGRGDAFILQIAEKVDATVLSNDSFQELHVVHPWLFETDRLIGGKPVPGVGWVFLMRTPVRGAVSQRVTREARRPRAATTKTDAPSSGRSPRNATPASDKATKSTARQPAKRNARGSAETDASTSQKSTSGRKVEPLNDPLPFIEFVGAHPVGSTLDGIVENFSSHGAYVKAGGALCYVPLKLMGSPAPRTARDVLSLGETRLFSVFSLDTPRRGIDLALVADAASRAVAKSSTTSANAGQDANSPVRGADVTTVLRASPTRTTRGGRMSPRAHKEVVEVGTATQLHANAEEAKMAAVKKKATARKTAAKKAPARKKATARKTVAKKAPAKKATAKRVAKKAPARKTAARKTAAKKAPARKKATAKRVAKKAPAKRVAKKATTKRVAKKAPARKTAARKTAAKKAPARKKATAKRVAKKAPARKTAARKTAAKKAPARKTAARKTTARKAPARRR</sequence>
<dbReference type="Pfam" id="PF11977">
    <property type="entry name" value="RNase_Zc3h12a"/>
    <property type="match status" value="1"/>
</dbReference>
<evidence type="ECO:0000256" key="1">
    <source>
        <dbReference type="SAM" id="MobiDB-lite"/>
    </source>
</evidence>
<dbReference type="PROSITE" id="PS50126">
    <property type="entry name" value="S1"/>
    <property type="match status" value="1"/>
</dbReference>
<feature type="domain" description="S1 motif" evidence="2">
    <location>
        <begin position="231"/>
        <end position="299"/>
    </location>
</feature>
<feature type="region of interest" description="Disordered" evidence="1">
    <location>
        <begin position="379"/>
        <end position="533"/>
    </location>
</feature>
<organism evidence="3">
    <name type="scientific">freshwater metagenome</name>
    <dbReference type="NCBI Taxonomy" id="449393"/>
    <lineage>
        <taxon>unclassified sequences</taxon>
        <taxon>metagenomes</taxon>
        <taxon>ecological metagenomes</taxon>
    </lineage>
</organism>
<accession>A0A6J6HBV4</accession>
<dbReference type="GO" id="GO:0003677">
    <property type="term" value="F:DNA binding"/>
    <property type="evidence" value="ECO:0007669"/>
    <property type="project" value="InterPro"/>
</dbReference>